<evidence type="ECO:0000259" key="1">
    <source>
        <dbReference type="Pfam" id="PF13439"/>
    </source>
</evidence>
<name>A0A1U7CRD7_9BACT</name>
<feature type="domain" description="Glycosyltransferase subfamily 4-like N-terminal" evidence="1">
    <location>
        <begin position="18"/>
        <end position="190"/>
    </location>
</feature>
<gene>
    <name evidence="2" type="ORF">BSF38_02973</name>
</gene>
<dbReference type="RefSeq" id="WP_076346825.1">
    <property type="nucleotide sequence ID" value="NZ_CP019082.1"/>
</dbReference>
<dbReference type="KEGG" id="pbor:BSF38_02973"/>
<dbReference type="AlphaFoldDB" id="A0A1U7CRD7"/>
<dbReference type="Gene3D" id="3.40.50.2000">
    <property type="entry name" value="Glycogen Phosphorylase B"/>
    <property type="match status" value="2"/>
</dbReference>
<proteinExistence type="predicted"/>
<keyword evidence="2" id="KW-0808">Transferase</keyword>
<dbReference type="PANTHER" id="PTHR45947:SF3">
    <property type="entry name" value="SULFOQUINOVOSYL TRANSFERASE SQD2"/>
    <property type="match status" value="1"/>
</dbReference>
<dbReference type="Pfam" id="PF13692">
    <property type="entry name" value="Glyco_trans_1_4"/>
    <property type="match status" value="1"/>
</dbReference>
<evidence type="ECO:0000313" key="2">
    <source>
        <dbReference type="EMBL" id="APW61459.1"/>
    </source>
</evidence>
<dbReference type="PANTHER" id="PTHR45947">
    <property type="entry name" value="SULFOQUINOVOSYL TRANSFERASE SQD2"/>
    <property type="match status" value="1"/>
</dbReference>
<dbReference type="Pfam" id="PF13439">
    <property type="entry name" value="Glyco_transf_4"/>
    <property type="match status" value="1"/>
</dbReference>
<dbReference type="GO" id="GO:0016757">
    <property type="term" value="F:glycosyltransferase activity"/>
    <property type="evidence" value="ECO:0007669"/>
    <property type="project" value="TreeGrafter"/>
</dbReference>
<dbReference type="STRING" id="1387353.BSF38_02973"/>
<evidence type="ECO:0000313" key="3">
    <source>
        <dbReference type="Proteomes" id="UP000186309"/>
    </source>
</evidence>
<dbReference type="OrthoDB" id="232381at2"/>
<dbReference type="SUPFAM" id="SSF53756">
    <property type="entry name" value="UDP-Glycosyltransferase/glycogen phosphorylase"/>
    <property type="match status" value="1"/>
</dbReference>
<dbReference type="InterPro" id="IPR050194">
    <property type="entry name" value="Glycosyltransferase_grp1"/>
</dbReference>
<organism evidence="2 3">
    <name type="scientific">Paludisphaera borealis</name>
    <dbReference type="NCBI Taxonomy" id="1387353"/>
    <lineage>
        <taxon>Bacteria</taxon>
        <taxon>Pseudomonadati</taxon>
        <taxon>Planctomycetota</taxon>
        <taxon>Planctomycetia</taxon>
        <taxon>Isosphaerales</taxon>
        <taxon>Isosphaeraceae</taxon>
        <taxon>Paludisphaera</taxon>
    </lineage>
</organism>
<accession>A0A1U7CRD7</accession>
<sequence>MTAPLKLALASRRYPPLIGGAERVFGYLAEALARAGADVSVLTSRTGEAEALPEREEVAVANVRGQGRLVVHRLPTSGLRFVGTWLYMRNLQRWLTSHPVDLAYVSMLKHDAYVAVGAGRDRGFPVVLRPEGAGATGDVAWQRRGNFGGRIAARCRQADAFVAISKAVHDELTTAGYEPSRIHSLPNGVPIPARAWQRRPGWARAPHAMFVGRLAVEKNLGALIDAWPIVRRSHPEARLTLVGEGPERADLERRARALGLPLGPGQAVDLPGASDRVDDLLRTADLFVLPSIEEGMSIALLEAMALGIPVVASSIPGNRRLVADYKHGRLAAPEPQAIARVIVDQWSAFDRAFHMSRAARSRVEQEFSIAAVARQHLDLFQSLIEAKRVPAS</sequence>
<dbReference type="InterPro" id="IPR028098">
    <property type="entry name" value="Glyco_trans_4-like_N"/>
</dbReference>
<reference evidence="3" key="1">
    <citation type="submission" date="2016-12" db="EMBL/GenBank/DDBJ databases">
        <title>Comparative genomics of four Isosphaeraceae planctomycetes: a common pool of plasmids and glycoside hydrolase genes.</title>
        <authorList>
            <person name="Ivanova A."/>
        </authorList>
    </citation>
    <scope>NUCLEOTIDE SEQUENCE [LARGE SCALE GENOMIC DNA]</scope>
    <source>
        <strain evidence="3">PX4</strain>
    </source>
</reference>
<keyword evidence="3" id="KW-1185">Reference proteome</keyword>
<dbReference type="EMBL" id="CP019082">
    <property type="protein sequence ID" value="APW61459.1"/>
    <property type="molecule type" value="Genomic_DNA"/>
</dbReference>
<dbReference type="Proteomes" id="UP000186309">
    <property type="component" value="Chromosome"/>
</dbReference>
<protein>
    <submittedName>
        <fullName evidence="2">GT4 family glycosyltransferase</fullName>
    </submittedName>
</protein>
<dbReference type="CDD" id="cd03801">
    <property type="entry name" value="GT4_PimA-like"/>
    <property type="match status" value="1"/>
</dbReference>